<feature type="domain" description="SnoaL-like" evidence="1">
    <location>
        <begin position="10"/>
        <end position="112"/>
    </location>
</feature>
<organism evidence="2 3">
    <name type="scientific">Ferrovum myxofaciens</name>
    <dbReference type="NCBI Taxonomy" id="416213"/>
    <lineage>
        <taxon>Bacteria</taxon>
        <taxon>Pseudomonadati</taxon>
        <taxon>Pseudomonadota</taxon>
        <taxon>Betaproteobacteria</taxon>
        <taxon>Ferrovales</taxon>
        <taxon>Ferrovaceae</taxon>
        <taxon>Ferrovum</taxon>
    </lineage>
</organism>
<dbReference type="InterPro" id="IPR032710">
    <property type="entry name" value="NTF2-like_dom_sf"/>
</dbReference>
<dbReference type="SUPFAM" id="SSF54427">
    <property type="entry name" value="NTF2-like"/>
    <property type="match status" value="1"/>
</dbReference>
<name>A0A9E6SX19_9PROT</name>
<reference evidence="2" key="1">
    <citation type="submission" date="2021-02" db="EMBL/GenBank/DDBJ databases">
        <title>Comparative genomics of Ferrovum myxofaciens strains, predominant extremophile bacteria forming large biofilm stalactites in acid mine ecosystems.</title>
        <authorList>
            <person name="Burkartova K."/>
            <person name="Ridl J."/>
            <person name="Pajer P."/>
            <person name="Falteisek L."/>
        </authorList>
    </citation>
    <scope>NUCLEOTIDE SEQUENCE</scope>
    <source>
        <strain evidence="2">MI1III</strain>
    </source>
</reference>
<evidence type="ECO:0000313" key="3">
    <source>
        <dbReference type="Proteomes" id="UP000683551"/>
    </source>
</evidence>
<dbReference type="RefSeq" id="WP_273144098.1">
    <property type="nucleotide sequence ID" value="NZ_CP053675.1"/>
</dbReference>
<dbReference type="AlphaFoldDB" id="A0A9E6SX19"/>
<sequence>MTKHPNIELIERFFAAFSKADMNGIRSVLSEDVRWIIPGHHPLAGTKVGIPEVMAYFEQLAKADFTAEPMFLEANESYVVDVHRVYNRTGKVKLDGVSVLVWKFENEKVVEVQNFPGNQHEWDNFFWEMYSLKPLPDRLKI</sequence>
<evidence type="ECO:0000313" key="2">
    <source>
        <dbReference type="EMBL" id="QWY76944.1"/>
    </source>
</evidence>
<evidence type="ECO:0000259" key="1">
    <source>
        <dbReference type="Pfam" id="PF12680"/>
    </source>
</evidence>
<dbReference type="Proteomes" id="UP000683551">
    <property type="component" value="Chromosome"/>
</dbReference>
<proteinExistence type="predicted"/>
<accession>A0A9E6SX19</accession>
<gene>
    <name evidence="2" type="ORF">JZL65_10705</name>
</gene>
<dbReference type="InterPro" id="IPR037401">
    <property type="entry name" value="SnoaL-like"/>
</dbReference>
<dbReference type="Gene3D" id="3.10.450.50">
    <property type="match status" value="1"/>
</dbReference>
<dbReference type="Pfam" id="PF12680">
    <property type="entry name" value="SnoaL_2"/>
    <property type="match status" value="1"/>
</dbReference>
<protein>
    <submittedName>
        <fullName evidence="2">Nuclear transport factor 2 family protein</fullName>
    </submittedName>
</protein>
<dbReference type="EMBL" id="CP071137">
    <property type="protein sequence ID" value="QWY76944.1"/>
    <property type="molecule type" value="Genomic_DNA"/>
</dbReference>